<dbReference type="EMBL" id="JWIR02000078">
    <property type="protein sequence ID" value="KKB34896.1"/>
    <property type="molecule type" value="Genomic_DNA"/>
</dbReference>
<evidence type="ECO:0000256" key="7">
    <source>
        <dbReference type="ARBA" id="ARBA00023136"/>
    </source>
</evidence>
<dbReference type="PROSITE" id="PS50893">
    <property type="entry name" value="ABC_TRANSPORTER_2"/>
    <property type="match status" value="1"/>
</dbReference>
<dbReference type="GO" id="GO:0016887">
    <property type="term" value="F:ATP hydrolysis activity"/>
    <property type="evidence" value="ECO:0007669"/>
    <property type="project" value="InterPro"/>
</dbReference>
<dbReference type="Gene3D" id="3.40.50.300">
    <property type="entry name" value="P-loop containing nucleotide triphosphate hydrolases"/>
    <property type="match status" value="1"/>
</dbReference>
<evidence type="ECO:0000313" key="11">
    <source>
        <dbReference type="Proteomes" id="UP000031563"/>
    </source>
</evidence>
<name>A0A0F5HNL3_BACTR</name>
<keyword evidence="11" id="KW-1185">Reference proteome</keyword>
<evidence type="ECO:0000256" key="1">
    <source>
        <dbReference type="ARBA" id="ARBA00004202"/>
    </source>
</evidence>
<dbReference type="Pfam" id="PF00005">
    <property type="entry name" value="ABC_tran"/>
    <property type="match status" value="1"/>
</dbReference>
<keyword evidence="7 8" id="KW-0472">Membrane</keyword>
<dbReference type="GO" id="GO:0015087">
    <property type="term" value="F:cobalt ion transmembrane transporter activity"/>
    <property type="evidence" value="ECO:0007669"/>
    <property type="project" value="UniProtKB-ARBA"/>
</dbReference>
<evidence type="ECO:0000256" key="8">
    <source>
        <dbReference type="RuleBase" id="RU365104"/>
    </source>
</evidence>
<dbReference type="EC" id="7.-.-.-" evidence="8"/>
<evidence type="ECO:0000313" key="10">
    <source>
        <dbReference type="EMBL" id="KKB34896.1"/>
    </source>
</evidence>
<dbReference type="InterPro" id="IPR017871">
    <property type="entry name" value="ABC_transporter-like_CS"/>
</dbReference>
<dbReference type="Proteomes" id="UP000031563">
    <property type="component" value="Unassembled WGS sequence"/>
</dbReference>
<proteinExistence type="inferred from homology"/>
<dbReference type="InterPro" id="IPR050095">
    <property type="entry name" value="ECF_ABC_transporter_ATP-bd"/>
</dbReference>
<reference evidence="10" key="1">
    <citation type="submission" date="2015-02" db="EMBL/GenBank/DDBJ databases">
        <title>Genome Assembly of Bacillaceae bacterium MTCC 8252.</title>
        <authorList>
            <person name="Verma A."/>
            <person name="Khatri I."/>
            <person name="Mual P."/>
            <person name="Subramanian S."/>
            <person name="Krishnamurthi S."/>
        </authorList>
    </citation>
    <scope>NUCLEOTIDE SEQUENCE [LARGE SCALE GENOMIC DNA]</scope>
    <source>
        <strain evidence="10">MTCC 8252</strain>
    </source>
</reference>
<evidence type="ECO:0000256" key="2">
    <source>
        <dbReference type="ARBA" id="ARBA00022448"/>
    </source>
</evidence>
<keyword evidence="5 8" id="KW-0067">ATP-binding</keyword>
<evidence type="ECO:0000259" key="9">
    <source>
        <dbReference type="PROSITE" id="PS50893"/>
    </source>
</evidence>
<dbReference type="STRING" id="1221996.QY95_03722"/>
<keyword evidence="2 8" id="KW-0813">Transport</keyword>
<sequence>MDIQLQEVEYRYAAGTPFERLALKDVSFTIPEGRFVAIIGHTGSGKSTIIQHLNALLRPTKGKVVIGGRVVSADKKEKNLKEIRKKVGIVFQFPEHQLFEETVEKDIMYGPMNFGVSEEEARDRARGLIEKVGLPDSVLEKSPFDLSGGQMRRVAIAGVLAMEPDVLVLDEPTAGLDPRGRKEIMDMFYALHKEKGLSTVLVTHSMEDAAFYADDMVVMHKGSVCMQGTPRELFSRPEELASYGLSVPEVIRFQQKFEELSGMKLARPCLTIEELAEELSRLRDWGGGS</sequence>
<evidence type="ECO:0000256" key="6">
    <source>
        <dbReference type="ARBA" id="ARBA00022967"/>
    </source>
</evidence>
<dbReference type="NCBIfam" id="TIGR04521">
    <property type="entry name" value="ECF_ATPase_2"/>
    <property type="match status" value="1"/>
</dbReference>
<dbReference type="InterPro" id="IPR003439">
    <property type="entry name" value="ABC_transporter-like_ATP-bd"/>
</dbReference>
<accession>A0A0F5HSQ2</accession>
<dbReference type="AlphaFoldDB" id="A0A0F5HNL3"/>
<feature type="domain" description="ABC transporter" evidence="9">
    <location>
        <begin position="3"/>
        <end position="246"/>
    </location>
</feature>
<dbReference type="SUPFAM" id="SSF52540">
    <property type="entry name" value="P-loop containing nucleoside triphosphate hydrolases"/>
    <property type="match status" value="1"/>
</dbReference>
<dbReference type="InterPro" id="IPR003593">
    <property type="entry name" value="AAA+_ATPase"/>
</dbReference>
<dbReference type="FunFam" id="3.40.50.300:FF:000224">
    <property type="entry name" value="Energy-coupling factor transporter ATP-binding protein EcfA"/>
    <property type="match status" value="1"/>
</dbReference>
<evidence type="ECO:0000256" key="3">
    <source>
        <dbReference type="ARBA" id="ARBA00022475"/>
    </source>
</evidence>
<dbReference type="SMART" id="SM00382">
    <property type="entry name" value="AAA"/>
    <property type="match status" value="1"/>
</dbReference>
<dbReference type="NCBIfam" id="NF010155">
    <property type="entry name" value="PRK13634.1"/>
    <property type="match status" value="1"/>
</dbReference>
<dbReference type="GO" id="GO:0043190">
    <property type="term" value="C:ATP-binding cassette (ABC) transporter complex"/>
    <property type="evidence" value="ECO:0007669"/>
    <property type="project" value="TreeGrafter"/>
</dbReference>
<comment type="subcellular location">
    <subcellularLocation>
        <location evidence="1 8">Cell membrane</location>
        <topology evidence="1 8">Peripheral membrane protein</topology>
    </subcellularLocation>
</comment>
<dbReference type="InterPro" id="IPR015856">
    <property type="entry name" value="ABC_transpr_CbiO/EcfA_su"/>
</dbReference>
<dbReference type="GO" id="GO:0005524">
    <property type="term" value="F:ATP binding"/>
    <property type="evidence" value="ECO:0007669"/>
    <property type="project" value="UniProtKB-UniRule"/>
</dbReference>
<dbReference type="InterPro" id="IPR027417">
    <property type="entry name" value="P-loop_NTPase"/>
</dbReference>
<keyword evidence="6" id="KW-1278">Translocase</keyword>
<dbReference type="InterPro" id="IPR030946">
    <property type="entry name" value="EcfA2"/>
</dbReference>
<comment type="caution">
    <text evidence="10">The sequence shown here is derived from an EMBL/GenBank/DDBJ whole genome shotgun (WGS) entry which is preliminary data.</text>
</comment>
<dbReference type="OrthoDB" id="9784332at2"/>
<dbReference type="CDD" id="cd03225">
    <property type="entry name" value="ABC_cobalt_CbiO_domain1"/>
    <property type="match status" value="1"/>
</dbReference>
<evidence type="ECO:0000256" key="5">
    <source>
        <dbReference type="ARBA" id="ARBA00022840"/>
    </source>
</evidence>
<accession>A0A0F5HNL3</accession>
<keyword evidence="3 8" id="KW-1003">Cell membrane</keyword>
<dbReference type="PANTHER" id="PTHR43553:SF27">
    <property type="entry name" value="ENERGY-COUPLING FACTOR TRANSPORTER ATP-BINDING PROTEIN ECFA2"/>
    <property type="match status" value="1"/>
</dbReference>
<dbReference type="PROSITE" id="PS00211">
    <property type="entry name" value="ABC_TRANSPORTER_1"/>
    <property type="match status" value="1"/>
</dbReference>
<evidence type="ECO:0000256" key="4">
    <source>
        <dbReference type="ARBA" id="ARBA00022741"/>
    </source>
</evidence>
<dbReference type="PANTHER" id="PTHR43553">
    <property type="entry name" value="HEAVY METAL TRANSPORTER"/>
    <property type="match status" value="1"/>
</dbReference>
<gene>
    <name evidence="10" type="ORF">QY95_03722</name>
</gene>
<comment type="function">
    <text evidence="8">ATP-binding (A) component of a common energy-coupling factor (ECF) ABC-transporter complex.</text>
</comment>
<dbReference type="RefSeq" id="WP_039234475.1">
    <property type="nucleotide sequence ID" value="NZ_JWIQ02000046.1"/>
</dbReference>
<organism evidence="10 11">
    <name type="scientific">Bacillus thermotolerans</name>
    <name type="common">Quasibacillus thermotolerans</name>
    <dbReference type="NCBI Taxonomy" id="1221996"/>
    <lineage>
        <taxon>Bacteria</taxon>
        <taxon>Bacillati</taxon>
        <taxon>Bacillota</taxon>
        <taxon>Bacilli</taxon>
        <taxon>Bacillales</taxon>
        <taxon>Bacillaceae</taxon>
        <taxon>Bacillus</taxon>
    </lineage>
</organism>
<protein>
    <recommendedName>
        <fullName evidence="8">Energy-coupling factor transporter ATP-binding protein EcfA2</fullName>
        <ecNumber evidence="8">7.-.-.-</ecNumber>
    </recommendedName>
</protein>
<comment type="subunit">
    <text evidence="8">Forms a stable energy-coupling factor (ECF) transporter complex composed of 2 membrane-embedded substrate-binding proteins (S component), 2 ATP-binding proteins (A component) and 2 transmembrane proteins (T component).</text>
</comment>
<dbReference type="GO" id="GO:0042626">
    <property type="term" value="F:ATPase-coupled transmembrane transporter activity"/>
    <property type="evidence" value="ECO:0007669"/>
    <property type="project" value="TreeGrafter"/>
</dbReference>
<keyword evidence="4 8" id="KW-0547">Nucleotide-binding</keyword>
<comment type="similarity">
    <text evidence="8">Belongs to the ABC transporter superfamily. Energy-coupling factor EcfA family.</text>
</comment>